<evidence type="ECO:0000256" key="2">
    <source>
        <dbReference type="ARBA" id="ARBA00023125"/>
    </source>
</evidence>
<dbReference type="PANTHER" id="PTHR43280:SF34">
    <property type="entry name" value="ARAC-FAMILY TRANSCRIPTIONAL REGULATOR"/>
    <property type="match status" value="1"/>
</dbReference>
<dbReference type="RefSeq" id="WP_151860373.1">
    <property type="nucleotide sequence ID" value="NZ_WBZC01000012.1"/>
</dbReference>
<dbReference type="OrthoDB" id="9774814at2"/>
<sequence>MENKRDNTNIKRGYLEKDFALFHIKDQINLELEFHYHDFAKIIVFISGDVTYLIEGKSYRLKPWDILLVNSSELHKPIIDISESYERIVFWINPSFLKQHNSENCMLETCFNIANNKNLNLLRLGPSQKTYIENLLLELEKECNCNSFGSKLLSNSLFLQLIININRAFLGITNYQLSINEDLTYDESISNIISYINENIADDLSIDKLAAQFFLNKHYLMHKFKRQTGYTLYNYILQKRLIKAKSLIKEGKSTGEACSESGFNDYSNFIRAFKKMFGAPPKTYLKSIVSFEKIVMEKENQTEILQTH</sequence>
<proteinExistence type="predicted"/>
<dbReference type="Gene3D" id="1.10.10.60">
    <property type="entry name" value="Homeodomain-like"/>
    <property type="match status" value="2"/>
</dbReference>
<name>A0A6I0F2R8_9FIRM</name>
<keyword evidence="1" id="KW-0805">Transcription regulation</keyword>
<reference evidence="5 6" key="1">
    <citation type="submission" date="2019-10" db="EMBL/GenBank/DDBJ databases">
        <title>Alkaliphilus serpentinus sp. nov. and Alkaliphilus pronyensis sp. nov., two novel anaerobic alkaliphilic species isolated from the serpentinized-hosted hydrothermal field of the Prony Bay (New Caledonia).</title>
        <authorList>
            <person name="Postec A."/>
        </authorList>
    </citation>
    <scope>NUCLEOTIDE SEQUENCE [LARGE SCALE GENOMIC DNA]</scope>
    <source>
        <strain evidence="5 6">LacV</strain>
    </source>
</reference>
<dbReference type="SMART" id="SM00342">
    <property type="entry name" value="HTH_ARAC"/>
    <property type="match status" value="1"/>
</dbReference>
<evidence type="ECO:0000256" key="3">
    <source>
        <dbReference type="ARBA" id="ARBA00023163"/>
    </source>
</evidence>
<keyword evidence="2" id="KW-0238">DNA-binding</keyword>
<dbReference type="InterPro" id="IPR014710">
    <property type="entry name" value="RmlC-like_jellyroll"/>
</dbReference>
<dbReference type="GO" id="GO:0043565">
    <property type="term" value="F:sequence-specific DNA binding"/>
    <property type="evidence" value="ECO:0007669"/>
    <property type="project" value="InterPro"/>
</dbReference>
<protein>
    <submittedName>
        <fullName evidence="5">AraC family transcriptional regulator</fullName>
    </submittedName>
</protein>
<organism evidence="5 6">
    <name type="scientific">Alkaliphilus pronyensis</name>
    <dbReference type="NCBI Taxonomy" id="1482732"/>
    <lineage>
        <taxon>Bacteria</taxon>
        <taxon>Bacillati</taxon>
        <taxon>Bacillota</taxon>
        <taxon>Clostridia</taxon>
        <taxon>Peptostreptococcales</taxon>
        <taxon>Natronincolaceae</taxon>
        <taxon>Alkaliphilus</taxon>
    </lineage>
</organism>
<dbReference type="InterPro" id="IPR003313">
    <property type="entry name" value="AraC-bd"/>
</dbReference>
<dbReference type="PROSITE" id="PS01124">
    <property type="entry name" value="HTH_ARAC_FAMILY_2"/>
    <property type="match status" value="1"/>
</dbReference>
<dbReference type="Proteomes" id="UP000432715">
    <property type="component" value="Unassembled WGS sequence"/>
</dbReference>
<dbReference type="SUPFAM" id="SSF51215">
    <property type="entry name" value="Regulatory protein AraC"/>
    <property type="match status" value="1"/>
</dbReference>
<evidence type="ECO:0000313" key="6">
    <source>
        <dbReference type="Proteomes" id="UP000432715"/>
    </source>
</evidence>
<dbReference type="InterPro" id="IPR018060">
    <property type="entry name" value="HTH_AraC"/>
</dbReference>
<keyword evidence="6" id="KW-1185">Reference proteome</keyword>
<dbReference type="EMBL" id="WBZC01000012">
    <property type="protein sequence ID" value="KAB3536317.1"/>
    <property type="molecule type" value="Genomic_DNA"/>
</dbReference>
<dbReference type="Pfam" id="PF12833">
    <property type="entry name" value="HTH_18"/>
    <property type="match status" value="1"/>
</dbReference>
<dbReference type="Gene3D" id="2.60.120.10">
    <property type="entry name" value="Jelly Rolls"/>
    <property type="match status" value="1"/>
</dbReference>
<dbReference type="AlphaFoldDB" id="A0A6I0F2R8"/>
<feature type="domain" description="HTH araC/xylS-type" evidence="4">
    <location>
        <begin position="190"/>
        <end position="287"/>
    </location>
</feature>
<dbReference type="InterPro" id="IPR037923">
    <property type="entry name" value="HTH-like"/>
</dbReference>
<comment type="caution">
    <text evidence="5">The sequence shown here is derived from an EMBL/GenBank/DDBJ whole genome shotgun (WGS) entry which is preliminary data.</text>
</comment>
<evidence type="ECO:0000256" key="1">
    <source>
        <dbReference type="ARBA" id="ARBA00023015"/>
    </source>
</evidence>
<dbReference type="GO" id="GO:0003700">
    <property type="term" value="F:DNA-binding transcription factor activity"/>
    <property type="evidence" value="ECO:0007669"/>
    <property type="project" value="InterPro"/>
</dbReference>
<evidence type="ECO:0000259" key="4">
    <source>
        <dbReference type="PROSITE" id="PS01124"/>
    </source>
</evidence>
<keyword evidence="3" id="KW-0804">Transcription</keyword>
<accession>A0A6I0F2R8</accession>
<dbReference type="PANTHER" id="PTHR43280">
    <property type="entry name" value="ARAC-FAMILY TRANSCRIPTIONAL REGULATOR"/>
    <property type="match status" value="1"/>
</dbReference>
<dbReference type="Pfam" id="PF02311">
    <property type="entry name" value="AraC_binding"/>
    <property type="match status" value="1"/>
</dbReference>
<dbReference type="InterPro" id="IPR009057">
    <property type="entry name" value="Homeodomain-like_sf"/>
</dbReference>
<evidence type="ECO:0000313" key="5">
    <source>
        <dbReference type="EMBL" id="KAB3536317.1"/>
    </source>
</evidence>
<dbReference type="SUPFAM" id="SSF46689">
    <property type="entry name" value="Homeodomain-like"/>
    <property type="match status" value="2"/>
</dbReference>
<gene>
    <name evidence="5" type="ORF">F8154_04375</name>
</gene>